<evidence type="ECO:0000313" key="3">
    <source>
        <dbReference type="Proteomes" id="UP001498421"/>
    </source>
</evidence>
<evidence type="ECO:0000256" key="1">
    <source>
        <dbReference type="SAM" id="MobiDB-lite"/>
    </source>
</evidence>
<organism evidence="2 3">
    <name type="scientific">Neonectria magnoliae</name>
    <dbReference type="NCBI Taxonomy" id="2732573"/>
    <lineage>
        <taxon>Eukaryota</taxon>
        <taxon>Fungi</taxon>
        <taxon>Dikarya</taxon>
        <taxon>Ascomycota</taxon>
        <taxon>Pezizomycotina</taxon>
        <taxon>Sordariomycetes</taxon>
        <taxon>Hypocreomycetidae</taxon>
        <taxon>Hypocreales</taxon>
        <taxon>Nectriaceae</taxon>
        <taxon>Neonectria</taxon>
    </lineage>
</organism>
<sequence>MAERTRLSTYSPIGVLNPVPAINPSLGKRRPTLTSGKANSDLCWEPEPKPEPTATPVPLQTWWLWTITDNPGSGNSFPGTDTSTFFQIFDHDPNCNEGENSPQISQSEDLSHDGDIGIRRGGCGGGFDVKEVEFRTEIGHWSTPLGKRSGGYEIRGTAGFFPY</sequence>
<comment type="caution">
    <text evidence="2">The sequence shown here is derived from an EMBL/GenBank/DDBJ whole genome shotgun (WGS) entry which is preliminary data.</text>
</comment>
<dbReference type="EMBL" id="JAZAVK010000017">
    <property type="protein sequence ID" value="KAK7430700.1"/>
    <property type="molecule type" value="Genomic_DNA"/>
</dbReference>
<evidence type="ECO:0000313" key="2">
    <source>
        <dbReference type="EMBL" id="KAK7430700.1"/>
    </source>
</evidence>
<proteinExistence type="predicted"/>
<dbReference type="Proteomes" id="UP001498421">
    <property type="component" value="Unassembled WGS sequence"/>
</dbReference>
<accession>A0ABR1ICE2</accession>
<feature type="region of interest" description="Disordered" evidence="1">
    <location>
        <begin position="26"/>
        <end position="55"/>
    </location>
</feature>
<name>A0ABR1ICE2_9HYPO</name>
<protein>
    <submittedName>
        <fullName evidence="2">Uncharacterized protein</fullName>
    </submittedName>
</protein>
<keyword evidence="3" id="KW-1185">Reference proteome</keyword>
<gene>
    <name evidence="2" type="ORF">QQZ08_002744</name>
</gene>
<reference evidence="2 3" key="1">
    <citation type="journal article" date="2025" name="Microbiol. Resour. Announc.">
        <title>Draft genome sequences for Neonectria magnoliae and Neonectria punicea, canker pathogens of Liriodendron tulipifera and Acer saccharum in West Virginia.</title>
        <authorList>
            <person name="Petronek H.M."/>
            <person name="Kasson M.T."/>
            <person name="Metheny A.M."/>
            <person name="Stauder C.M."/>
            <person name="Lovett B."/>
            <person name="Lynch S.C."/>
            <person name="Garnas J.R."/>
            <person name="Kasson L.R."/>
            <person name="Stajich J.E."/>
        </authorList>
    </citation>
    <scope>NUCLEOTIDE SEQUENCE [LARGE SCALE GENOMIC DNA]</scope>
    <source>
        <strain evidence="2 3">NRRL 64651</strain>
    </source>
</reference>